<dbReference type="STRING" id="930990.A0A067MLR5"/>
<keyword evidence="3" id="KW-1185">Reference proteome</keyword>
<dbReference type="InParanoid" id="A0A067MLR5"/>
<proteinExistence type="predicted"/>
<organism evidence="2 3">
    <name type="scientific">Botryobasidium botryosum (strain FD-172 SS1)</name>
    <dbReference type="NCBI Taxonomy" id="930990"/>
    <lineage>
        <taxon>Eukaryota</taxon>
        <taxon>Fungi</taxon>
        <taxon>Dikarya</taxon>
        <taxon>Basidiomycota</taxon>
        <taxon>Agaricomycotina</taxon>
        <taxon>Agaricomycetes</taxon>
        <taxon>Cantharellales</taxon>
        <taxon>Botryobasidiaceae</taxon>
        <taxon>Botryobasidium</taxon>
    </lineage>
</organism>
<dbReference type="OrthoDB" id="2496395at2759"/>
<evidence type="ECO:0000313" key="3">
    <source>
        <dbReference type="Proteomes" id="UP000027195"/>
    </source>
</evidence>
<dbReference type="Proteomes" id="UP000027195">
    <property type="component" value="Unassembled WGS sequence"/>
</dbReference>
<gene>
    <name evidence="2" type="ORF">BOTBODRAFT_176459</name>
</gene>
<protein>
    <recommendedName>
        <fullName evidence="1">DUF6589 domain-containing protein</fullName>
    </recommendedName>
</protein>
<dbReference type="Pfam" id="PF20231">
    <property type="entry name" value="DUF6589"/>
    <property type="match status" value="1"/>
</dbReference>
<dbReference type="InterPro" id="IPR046496">
    <property type="entry name" value="DUF6589"/>
</dbReference>
<feature type="domain" description="DUF6589" evidence="1">
    <location>
        <begin position="119"/>
        <end position="215"/>
    </location>
</feature>
<reference evidence="3" key="1">
    <citation type="journal article" date="2014" name="Proc. Natl. Acad. Sci. U.S.A.">
        <title>Extensive sampling of basidiomycete genomes demonstrates inadequacy of the white-rot/brown-rot paradigm for wood decay fungi.</title>
        <authorList>
            <person name="Riley R."/>
            <person name="Salamov A.A."/>
            <person name="Brown D.W."/>
            <person name="Nagy L.G."/>
            <person name="Floudas D."/>
            <person name="Held B.W."/>
            <person name="Levasseur A."/>
            <person name="Lombard V."/>
            <person name="Morin E."/>
            <person name="Otillar R."/>
            <person name="Lindquist E.A."/>
            <person name="Sun H."/>
            <person name="LaButti K.M."/>
            <person name="Schmutz J."/>
            <person name="Jabbour D."/>
            <person name="Luo H."/>
            <person name="Baker S.E."/>
            <person name="Pisabarro A.G."/>
            <person name="Walton J.D."/>
            <person name="Blanchette R.A."/>
            <person name="Henrissat B."/>
            <person name="Martin F."/>
            <person name="Cullen D."/>
            <person name="Hibbett D.S."/>
            <person name="Grigoriev I.V."/>
        </authorList>
    </citation>
    <scope>NUCLEOTIDE SEQUENCE [LARGE SCALE GENOMIC DNA]</scope>
    <source>
        <strain evidence="3">FD-172 SS1</strain>
    </source>
</reference>
<dbReference type="AlphaFoldDB" id="A0A067MLR5"/>
<name>A0A067MLR5_BOTB1</name>
<sequence>MLAADAQAFIKVAVTLPFLVVYDNINIRARVIKQRITNHNAYHSRTAATLLPIWGDYPPSSSAHDHIYIEPHPNEPTPPLHIEDLMIPSEKIEEMNEYFKHLLLVILCEHSGEYFSGFSREGNINILNDIYVRQLGLSPDTIPSSTHFVHGDLLTIKRLHLVTTSRGTKRSEFQKMDWAYLVFGLFHGKMAVLEMMLKAHLRKLSQSDPAMLSLHLNQQWCILLPSKTKSGWAGFLLVFLTSCGESGGRMQTMSYMAL</sequence>
<dbReference type="HOGENOM" id="CLU_1077658_0_0_1"/>
<dbReference type="EMBL" id="KL198050">
    <property type="protein sequence ID" value="KDQ12521.1"/>
    <property type="molecule type" value="Genomic_DNA"/>
</dbReference>
<evidence type="ECO:0000313" key="2">
    <source>
        <dbReference type="EMBL" id="KDQ12521.1"/>
    </source>
</evidence>
<accession>A0A067MLR5</accession>
<evidence type="ECO:0000259" key="1">
    <source>
        <dbReference type="Pfam" id="PF20231"/>
    </source>
</evidence>